<accession>A0A8S5VU55</accession>
<proteinExistence type="predicted"/>
<sequence length="137" mass="16347">MTTTIREYIKDNCHIDYDAVIAYFESGYCNVEVDIDFEYDDEKEAGEFEISEDYDDYYSEIDLQKELADALIEKAEENYQCDDDGFEDMVNELYIDPCIEGAANPDTIYRYFDYDSFRRDLLMGDYFEHNGYYFLAY</sequence>
<reference evidence="1" key="1">
    <citation type="journal article" date="2021" name="Proc. Natl. Acad. Sci. U.S.A.">
        <title>A Catalog of Tens of Thousands of Viruses from Human Metagenomes Reveals Hidden Associations with Chronic Diseases.</title>
        <authorList>
            <person name="Tisza M.J."/>
            <person name="Buck C.B."/>
        </authorList>
    </citation>
    <scope>NUCLEOTIDE SEQUENCE</scope>
    <source>
        <strain evidence="1">CtASH1</strain>
    </source>
</reference>
<protein>
    <recommendedName>
        <fullName evidence="2">Antirestriction protein</fullName>
    </recommendedName>
</protein>
<dbReference type="EMBL" id="BK035393">
    <property type="protein sequence ID" value="DAG98015.1"/>
    <property type="molecule type" value="Genomic_DNA"/>
</dbReference>
<name>A0A8S5VU55_9CAUD</name>
<evidence type="ECO:0008006" key="2">
    <source>
        <dbReference type="Google" id="ProtNLM"/>
    </source>
</evidence>
<evidence type="ECO:0000313" key="1">
    <source>
        <dbReference type="EMBL" id="DAG98015.1"/>
    </source>
</evidence>
<organism evidence="1">
    <name type="scientific">Ackermannviridae sp</name>
    <dbReference type="NCBI Taxonomy" id="2831612"/>
    <lineage>
        <taxon>Viruses</taxon>
        <taxon>Duplodnaviria</taxon>
        <taxon>Heunggongvirae</taxon>
        <taxon>Uroviricota</taxon>
        <taxon>Caudoviricetes</taxon>
        <taxon>Pantevenvirales</taxon>
        <taxon>Ackermannviridae</taxon>
    </lineage>
</organism>